<protein>
    <recommendedName>
        <fullName evidence="4">Cytochrome c domain-containing protein</fullName>
    </recommendedName>
</protein>
<evidence type="ECO:0000256" key="1">
    <source>
        <dbReference type="SAM" id="Phobius"/>
    </source>
</evidence>
<proteinExistence type="predicted"/>
<dbReference type="SUPFAM" id="SSF46626">
    <property type="entry name" value="Cytochrome c"/>
    <property type="match status" value="1"/>
</dbReference>
<sequence>MPPWLIRTLLSLGLLGALFGGYLWLSRPRTPEALFKTRCAACHELRVERLCEFAPRQRPAIVDTMRRLHEADQVIDEEEAVIIRRYLEESLICP</sequence>
<dbReference type="Gene3D" id="1.10.760.10">
    <property type="entry name" value="Cytochrome c-like domain"/>
    <property type="match status" value="1"/>
</dbReference>
<keyword evidence="1" id="KW-0472">Membrane</keyword>
<reference evidence="2 3" key="1">
    <citation type="submission" date="2021-04" db="EMBL/GenBank/DDBJ databases">
        <title>Complete genome sequencing of Allochromatium tepidum strain NZ.</title>
        <authorList>
            <person name="Tsukatani Y."/>
            <person name="Mori H."/>
        </authorList>
    </citation>
    <scope>NUCLEOTIDE SEQUENCE [LARGE SCALE GENOMIC DNA]</scope>
    <source>
        <strain evidence="2 3">NZ</strain>
    </source>
</reference>
<accession>A0ABM7QL06</accession>
<keyword evidence="1" id="KW-1133">Transmembrane helix</keyword>
<dbReference type="RefSeq" id="WP_213380723.1">
    <property type="nucleotide sequence ID" value="NZ_AP024563.1"/>
</dbReference>
<gene>
    <name evidence="2" type="ORF">Atep_11270</name>
</gene>
<organism evidence="2 3">
    <name type="scientific">Allochromatium tepidum</name>
    <dbReference type="NCBI Taxonomy" id="553982"/>
    <lineage>
        <taxon>Bacteria</taxon>
        <taxon>Pseudomonadati</taxon>
        <taxon>Pseudomonadota</taxon>
        <taxon>Gammaproteobacteria</taxon>
        <taxon>Chromatiales</taxon>
        <taxon>Chromatiaceae</taxon>
        <taxon>Allochromatium</taxon>
    </lineage>
</organism>
<evidence type="ECO:0008006" key="4">
    <source>
        <dbReference type="Google" id="ProtNLM"/>
    </source>
</evidence>
<keyword evidence="1" id="KW-0812">Transmembrane</keyword>
<dbReference type="EMBL" id="AP024563">
    <property type="protein sequence ID" value="BCU06450.1"/>
    <property type="molecule type" value="Genomic_DNA"/>
</dbReference>
<dbReference type="InterPro" id="IPR036909">
    <property type="entry name" value="Cyt_c-like_dom_sf"/>
</dbReference>
<feature type="transmembrane region" description="Helical" evidence="1">
    <location>
        <begin position="6"/>
        <end position="25"/>
    </location>
</feature>
<keyword evidence="3" id="KW-1185">Reference proteome</keyword>
<dbReference type="Proteomes" id="UP000680679">
    <property type="component" value="Chromosome"/>
</dbReference>
<evidence type="ECO:0000313" key="2">
    <source>
        <dbReference type="EMBL" id="BCU06450.1"/>
    </source>
</evidence>
<name>A0ABM7QL06_9GAMM</name>
<evidence type="ECO:0000313" key="3">
    <source>
        <dbReference type="Proteomes" id="UP000680679"/>
    </source>
</evidence>